<dbReference type="Ensembl" id="ENSRNOT00000072732.3">
    <property type="protein sequence ID" value="ENSRNOP00000067751.2"/>
    <property type="gene ID" value="ENSRNOG00000050804.3"/>
</dbReference>
<evidence type="ECO:0000256" key="3">
    <source>
        <dbReference type="ARBA" id="ARBA00022737"/>
    </source>
</evidence>
<dbReference type="RGD" id="1310095">
    <property type="gene designation" value="Zfp353"/>
</dbReference>
<evidence type="ECO:0000256" key="2">
    <source>
        <dbReference type="ARBA" id="ARBA00022723"/>
    </source>
</evidence>
<dbReference type="eggNOG" id="KOG1721">
    <property type="taxonomic scope" value="Eukaryota"/>
</dbReference>
<dbReference type="PANTHER" id="PTHR23235:SF156">
    <property type="entry name" value="KRUPPEL-LIKE FACTOR 18"/>
    <property type="match status" value="1"/>
</dbReference>
<feature type="compositionally biased region" description="Polar residues" evidence="8">
    <location>
        <begin position="307"/>
        <end position="323"/>
    </location>
</feature>
<dbReference type="Gene3D" id="3.30.160.60">
    <property type="entry name" value="Classic Zinc Finger"/>
    <property type="match status" value="3"/>
</dbReference>
<dbReference type="GO" id="GO:0000981">
    <property type="term" value="F:DNA-binding transcription factor activity, RNA polymerase II-specific"/>
    <property type="evidence" value="ECO:0000318"/>
    <property type="project" value="GO_Central"/>
</dbReference>
<dbReference type="SMART" id="SM00355">
    <property type="entry name" value="ZnF_C2H2"/>
    <property type="match status" value="3"/>
</dbReference>
<dbReference type="GO" id="GO:0008270">
    <property type="term" value="F:zinc ion binding"/>
    <property type="evidence" value="ECO:0007669"/>
    <property type="project" value="UniProtKB-KW"/>
</dbReference>
<evidence type="ECO:0000256" key="4">
    <source>
        <dbReference type="ARBA" id="ARBA00022771"/>
    </source>
</evidence>
<proteinExistence type="predicted"/>
<dbReference type="Pfam" id="PF00096">
    <property type="entry name" value="zf-C2H2"/>
    <property type="match status" value="2"/>
</dbReference>
<feature type="domain" description="C2H2-type" evidence="9">
    <location>
        <begin position="499"/>
        <end position="526"/>
    </location>
</feature>
<dbReference type="PROSITE" id="PS00028">
    <property type="entry name" value="ZINC_FINGER_C2H2_1"/>
    <property type="match status" value="3"/>
</dbReference>
<comment type="subcellular location">
    <subcellularLocation>
        <location evidence="1">Nucleus</location>
    </subcellularLocation>
</comment>
<dbReference type="PaxDb" id="10116-ENSRNOP00000067751"/>
<dbReference type="PANTHER" id="PTHR23235">
    <property type="entry name" value="KRUEPPEL-LIKE TRANSCRIPTION FACTOR"/>
    <property type="match status" value="1"/>
</dbReference>
<keyword evidence="11" id="KW-1185">Reference proteome</keyword>
<dbReference type="CDD" id="cd21575">
    <property type="entry name" value="KLF18_N"/>
    <property type="match status" value="1"/>
</dbReference>
<keyword evidence="2" id="KW-0479">Metal-binding</keyword>
<gene>
    <name evidence="10 12" type="primary">Zfp353</name>
</gene>
<evidence type="ECO:0000256" key="6">
    <source>
        <dbReference type="ARBA" id="ARBA00023242"/>
    </source>
</evidence>
<protein>
    <submittedName>
        <fullName evidence="10">Zinc finger protein 353</fullName>
    </submittedName>
</protein>
<evidence type="ECO:0000313" key="10">
    <source>
        <dbReference type="Ensembl" id="ENSRNOP00000067751.2"/>
    </source>
</evidence>
<dbReference type="PROSITE" id="PS50157">
    <property type="entry name" value="ZINC_FINGER_C2H2_2"/>
    <property type="match status" value="3"/>
</dbReference>
<dbReference type="FunFam" id="3.30.160.60:FF:000007">
    <property type="entry name" value="Basic krueppel-like factor 3"/>
    <property type="match status" value="1"/>
</dbReference>
<evidence type="ECO:0000313" key="11">
    <source>
        <dbReference type="Proteomes" id="UP000002494"/>
    </source>
</evidence>
<dbReference type="STRING" id="10116.ENSRNOP00000067751"/>
<dbReference type="AGR" id="RGD:1310095"/>
<dbReference type="Proteomes" id="UP000002494">
    <property type="component" value="Chromosome 5"/>
</dbReference>
<dbReference type="KEGG" id="rno:298232"/>
<dbReference type="Bgee" id="ENSRNOG00000050804">
    <property type="expression patterns" value="Expressed in testis and 1 other cell type or tissue"/>
</dbReference>
<evidence type="ECO:0000313" key="12">
    <source>
        <dbReference type="RGD" id="1310095"/>
    </source>
</evidence>
<keyword evidence="6" id="KW-0539">Nucleus</keyword>
<dbReference type="AlphaFoldDB" id="M0RDP5"/>
<dbReference type="GO" id="GO:0006357">
    <property type="term" value="P:regulation of transcription by RNA polymerase II"/>
    <property type="evidence" value="ECO:0000318"/>
    <property type="project" value="GO_Central"/>
</dbReference>
<feature type="domain" description="C2H2-type" evidence="9">
    <location>
        <begin position="469"/>
        <end position="498"/>
    </location>
</feature>
<reference evidence="10" key="1">
    <citation type="submission" date="2024-01" db="EMBL/GenBank/DDBJ databases">
        <title>GRCr8: a new rat reference genome assembly contstructed from accurate long reads and long range scaffolding.</title>
        <authorList>
            <person name="Doris P.A."/>
            <person name="Kalbfleisch T."/>
            <person name="Li K."/>
            <person name="Howe K."/>
            <person name="Wood J."/>
        </authorList>
    </citation>
    <scope>NUCLEOTIDE SEQUENCE [LARGE SCALE GENOMIC DNA]</scope>
    <source>
        <strain evidence="10">Brown Norway</strain>
    </source>
</reference>
<dbReference type="InParanoid" id="M0RDP5"/>
<feature type="domain" description="C2H2-type" evidence="9">
    <location>
        <begin position="439"/>
        <end position="468"/>
    </location>
</feature>
<dbReference type="GeneTree" id="ENSGT00940000164376"/>
<feature type="region of interest" description="Disordered" evidence="8">
    <location>
        <begin position="1"/>
        <end position="35"/>
    </location>
</feature>
<dbReference type="InterPro" id="IPR036236">
    <property type="entry name" value="Znf_C2H2_sf"/>
</dbReference>
<keyword evidence="4 7" id="KW-0863">Zinc-finger</keyword>
<feature type="region of interest" description="Disordered" evidence="8">
    <location>
        <begin position="300"/>
        <end position="339"/>
    </location>
</feature>
<reference evidence="10" key="3">
    <citation type="submission" date="2025-09" db="UniProtKB">
        <authorList>
            <consortium name="Ensembl"/>
        </authorList>
    </citation>
    <scope>IDENTIFICATION</scope>
    <source>
        <strain evidence="10">Brown Norway</strain>
    </source>
</reference>
<organism evidence="10 11">
    <name type="scientific">Rattus norvegicus</name>
    <name type="common">Rat</name>
    <dbReference type="NCBI Taxonomy" id="10116"/>
    <lineage>
        <taxon>Eukaryota</taxon>
        <taxon>Metazoa</taxon>
        <taxon>Chordata</taxon>
        <taxon>Craniata</taxon>
        <taxon>Vertebrata</taxon>
        <taxon>Euteleostomi</taxon>
        <taxon>Mammalia</taxon>
        <taxon>Eutheria</taxon>
        <taxon>Euarchontoglires</taxon>
        <taxon>Glires</taxon>
        <taxon>Rodentia</taxon>
        <taxon>Myomorpha</taxon>
        <taxon>Muroidea</taxon>
        <taxon>Muridae</taxon>
        <taxon>Murinae</taxon>
        <taxon>Rattus</taxon>
    </lineage>
</organism>
<evidence type="ECO:0000256" key="8">
    <source>
        <dbReference type="SAM" id="MobiDB-lite"/>
    </source>
</evidence>
<dbReference type="RefSeq" id="NP_001395773.1">
    <property type="nucleotide sequence ID" value="NM_001408844.1"/>
</dbReference>
<dbReference type="VEuPathDB" id="HostDB:ENSRNOG00000050804"/>
<evidence type="ECO:0000256" key="5">
    <source>
        <dbReference type="ARBA" id="ARBA00022833"/>
    </source>
</evidence>
<dbReference type="SUPFAM" id="SSF57667">
    <property type="entry name" value="beta-beta-alpha zinc fingers"/>
    <property type="match status" value="2"/>
</dbReference>
<dbReference type="FunCoup" id="M0RDP5">
    <property type="interactions" value="159"/>
</dbReference>
<accession>M0RDP5</accession>
<name>M0RDP5_RAT</name>
<sequence length="530" mass="59256">MDVAETPGASQTVPCNTQPSPVESSQLVSGQSSEMPTWKKTVMASACCNPQETACTQNSTAHPGKASDFYFGEPSETASFIQQVVSAEQKSSPAGSCLMNLSSTTKSCLSHPLKTEVLDTRKTLCNEGHWGRTLNSDKTLLIQITTMYESQWRTLGNHPVAPSGYHEGQAPNMDHLVDSVSNQTFIGDLEMEPSCNHVLYTDQFITSFSEQNPFGDQQRSPVADNRFYADQKILPNGYQTFYEPQMSTNYQITCVCGQNVCRCQEILLSGEHLLSEYQTSGYRYDQDLIVNLQVTSPIGGEPLHDSQIPNSNFDTTSCGTKRTTSSEEDNLAWHPETSLSSEETFLDQMRTSVDQNVYPSHNGTLKIEESLEPQVTSLSNQAPYVGESSDTSNSPLIQIQPQEISSASGLDQGQHPEIKLDLKTQSPVSLKNPHNSKRYCCTYQGCKKSYKKSQHLKDHMKKHTGVKPYMCNKPGCDWKFFRLVDLNRHKQKHSGERPYPCPMCNKNYSRFYYLKQHLRSHIQASPTTAT</sequence>
<dbReference type="CTD" id="298232"/>
<dbReference type="HOGENOM" id="CLU_538138_0_0_1"/>
<keyword evidence="3" id="KW-0677">Repeat</keyword>
<keyword evidence="5" id="KW-0862">Zinc</keyword>
<dbReference type="GO" id="GO:0005634">
    <property type="term" value="C:nucleus"/>
    <property type="evidence" value="ECO:0007669"/>
    <property type="project" value="UniProtKB-SubCell"/>
</dbReference>
<evidence type="ECO:0000256" key="7">
    <source>
        <dbReference type="PROSITE-ProRule" id="PRU00042"/>
    </source>
</evidence>
<dbReference type="GeneID" id="298232"/>
<feature type="compositionally biased region" description="Polar residues" evidence="8">
    <location>
        <begin position="8"/>
        <end position="35"/>
    </location>
</feature>
<evidence type="ECO:0000256" key="1">
    <source>
        <dbReference type="ARBA" id="ARBA00004123"/>
    </source>
</evidence>
<evidence type="ECO:0000259" key="9">
    <source>
        <dbReference type="PROSITE" id="PS50157"/>
    </source>
</evidence>
<dbReference type="GO" id="GO:0000978">
    <property type="term" value="F:RNA polymerase II cis-regulatory region sequence-specific DNA binding"/>
    <property type="evidence" value="ECO:0000318"/>
    <property type="project" value="GO_Central"/>
</dbReference>
<dbReference type="InterPro" id="IPR013087">
    <property type="entry name" value="Znf_C2H2_type"/>
</dbReference>
<reference evidence="10" key="2">
    <citation type="submission" date="2025-08" db="UniProtKB">
        <authorList>
            <consortium name="Ensembl"/>
        </authorList>
    </citation>
    <scope>IDENTIFICATION</scope>
    <source>
        <strain evidence="10">Brown Norway</strain>
    </source>
</reference>